<evidence type="ECO:0000313" key="1">
    <source>
        <dbReference type="EMBL" id="CAC5396907.1"/>
    </source>
</evidence>
<dbReference type="Proteomes" id="UP000507470">
    <property type="component" value="Unassembled WGS sequence"/>
</dbReference>
<keyword evidence="2" id="KW-1185">Reference proteome</keyword>
<dbReference type="AlphaFoldDB" id="A0A6J8CNS1"/>
<dbReference type="OrthoDB" id="6132286at2759"/>
<dbReference type="EMBL" id="CACVKT020005662">
    <property type="protein sequence ID" value="CAC5396907.1"/>
    <property type="molecule type" value="Genomic_DNA"/>
</dbReference>
<name>A0A6J8CNS1_MYTCO</name>
<gene>
    <name evidence="1" type="ORF">MCOR_31409</name>
</gene>
<accession>A0A6J8CNS1</accession>
<evidence type="ECO:0000313" key="2">
    <source>
        <dbReference type="Proteomes" id="UP000507470"/>
    </source>
</evidence>
<sequence length="266" mass="29957">MSDIEDEAVSQLREEVDRLAVMVKEQDEKLKKQDNDIKASFSIKLVVMLNSRRVDRFRNRQTSSSDLSISEWFSYVRTQAASRKLNKADFADFLVHNLAGKARQEILGRGDSINKDPVEIIKKLSTKEDGEPTRKGQRFKPLSPVVERHTTGTFNKGSCLSETVEVCPEANVDVNGIKMCCLLDIGAQVSTMTDSFYRSHITDFGDLVDKTDMLRISAANGGDIPYLGYIECNLQALGYTFENMGFLEVKDSIENTLKQRKNESPL</sequence>
<reference evidence="1 2" key="1">
    <citation type="submission" date="2020-06" db="EMBL/GenBank/DDBJ databases">
        <authorList>
            <person name="Li R."/>
            <person name="Bekaert M."/>
        </authorList>
    </citation>
    <scope>NUCLEOTIDE SEQUENCE [LARGE SCALE GENOMIC DNA]</scope>
    <source>
        <strain evidence="2">wild</strain>
    </source>
</reference>
<organism evidence="1 2">
    <name type="scientific">Mytilus coruscus</name>
    <name type="common">Sea mussel</name>
    <dbReference type="NCBI Taxonomy" id="42192"/>
    <lineage>
        <taxon>Eukaryota</taxon>
        <taxon>Metazoa</taxon>
        <taxon>Spiralia</taxon>
        <taxon>Lophotrochozoa</taxon>
        <taxon>Mollusca</taxon>
        <taxon>Bivalvia</taxon>
        <taxon>Autobranchia</taxon>
        <taxon>Pteriomorphia</taxon>
        <taxon>Mytilida</taxon>
        <taxon>Mytiloidea</taxon>
        <taxon>Mytilidae</taxon>
        <taxon>Mytilinae</taxon>
        <taxon>Mytilus</taxon>
    </lineage>
</organism>
<proteinExistence type="predicted"/>
<protein>
    <submittedName>
        <fullName evidence="1">Uncharacterized protein</fullName>
    </submittedName>
</protein>